<dbReference type="GO" id="GO:0003735">
    <property type="term" value="F:structural constituent of ribosome"/>
    <property type="evidence" value="ECO:0007669"/>
    <property type="project" value="InterPro"/>
</dbReference>
<dbReference type="Pfam" id="PF00410">
    <property type="entry name" value="Ribosomal_S8"/>
    <property type="match status" value="1"/>
</dbReference>
<dbReference type="GO" id="GO:0019843">
    <property type="term" value="F:rRNA binding"/>
    <property type="evidence" value="ECO:0007669"/>
    <property type="project" value="UniProtKB-UniRule"/>
</dbReference>
<dbReference type="FunFam" id="3.30.1370.30:FF:000002">
    <property type="entry name" value="30S ribosomal protein S8"/>
    <property type="match status" value="1"/>
</dbReference>
<dbReference type="RefSeq" id="WP_038452545.1">
    <property type="nucleotide sequence ID" value="NZ_CP009043.1"/>
</dbReference>
<reference evidence="11" key="1">
    <citation type="journal article" date="2014" name="Genome Announc.">
        <title>Complete Genome Sequence of Campylobacter iguaniorum Strain 1485ET, Isolated from a Bearded Dragon (Pogona vitticeps).</title>
        <authorList>
            <person name="Gilbert M.J."/>
            <person name="Miller W.G."/>
            <person name="Yee E."/>
            <person name="Kik M."/>
            <person name="Wagenaar J.A."/>
            <person name="Duim B."/>
        </authorList>
    </citation>
    <scope>NUCLEOTIDE SEQUENCE [LARGE SCALE GENOMIC DNA]</scope>
    <source>
        <strain evidence="11">1485E</strain>
    </source>
</reference>
<sequence>MINDLISDGLTRIRNASMRRLDTTKLLHSNVVEATLKILADKGYIESFNVVEENNKKFINVVLKYDERGRSVINELKRVSKPGRRVYQGKDEIKRFKNGYGTIIVSTSKGVLSNDEAHKIGVGGEVLCTVW</sequence>
<keyword evidence="3 8" id="KW-0694">RNA-binding</keyword>
<evidence type="ECO:0000256" key="6">
    <source>
        <dbReference type="ARBA" id="ARBA00035258"/>
    </source>
</evidence>
<dbReference type="FunFam" id="3.30.1490.10:FF:000001">
    <property type="entry name" value="30S ribosomal protein S8"/>
    <property type="match status" value="1"/>
</dbReference>
<dbReference type="GO" id="GO:1990904">
    <property type="term" value="C:ribonucleoprotein complex"/>
    <property type="evidence" value="ECO:0007669"/>
    <property type="project" value="UniProtKB-KW"/>
</dbReference>
<dbReference type="InterPro" id="IPR000630">
    <property type="entry name" value="Ribosomal_uS8"/>
</dbReference>
<evidence type="ECO:0000256" key="7">
    <source>
        <dbReference type="ARBA" id="ARBA00046740"/>
    </source>
</evidence>
<evidence type="ECO:0000313" key="11">
    <source>
        <dbReference type="Proteomes" id="UP000028486"/>
    </source>
</evidence>
<evidence type="ECO:0000256" key="4">
    <source>
        <dbReference type="ARBA" id="ARBA00022980"/>
    </source>
</evidence>
<evidence type="ECO:0000256" key="2">
    <source>
        <dbReference type="ARBA" id="ARBA00022730"/>
    </source>
</evidence>
<dbReference type="eggNOG" id="COG0096">
    <property type="taxonomic scope" value="Bacteria"/>
</dbReference>
<dbReference type="PROSITE" id="PS00053">
    <property type="entry name" value="RIBOSOMAL_S8"/>
    <property type="match status" value="1"/>
</dbReference>
<dbReference type="Gene3D" id="3.30.1490.10">
    <property type="match status" value="1"/>
</dbReference>
<evidence type="ECO:0000256" key="3">
    <source>
        <dbReference type="ARBA" id="ARBA00022884"/>
    </source>
</evidence>
<dbReference type="Proteomes" id="UP000028486">
    <property type="component" value="Chromosome"/>
</dbReference>
<dbReference type="EMBL" id="CP009043">
    <property type="protein sequence ID" value="AII13973.1"/>
    <property type="molecule type" value="Genomic_DNA"/>
</dbReference>
<comment type="subunit">
    <text evidence="7 8">Part of the 30S ribosomal subunit. Contacts proteins S5 and S12.</text>
</comment>
<keyword evidence="5 8" id="KW-0687">Ribonucleoprotein</keyword>
<dbReference type="GO" id="GO:0005737">
    <property type="term" value="C:cytoplasm"/>
    <property type="evidence" value="ECO:0007669"/>
    <property type="project" value="UniProtKB-ARBA"/>
</dbReference>
<evidence type="ECO:0000256" key="9">
    <source>
        <dbReference type="RuleBase" id="RU003660"/>
    </source>
</evidence>
<name>A0A076F8F6_9BACT</name>
<proteinExistence type="inferred from homology"/>
<dbReference type="AlphaFoldDB" id="A0A076F8F6"/>
<dbReference type="PANTHER" id="PTHR11758">
    <property type="entry name" value="40S RIBOSOMAL PROTEIN S15A"/>
    <property type="match status" value="1"/>
</dbReference>
<dbReference type="STRING" id="1244531.CIG2463D_0097"/>
<dbReference type="KEGG" id="caj:CIG1485E_0094"/>
<comment type="similarity">
    <text evidence="1 8 9">Belongs to the universal ribosomal protein uS8 family.</text>
</comment>
<dbReference type="InterPro" id="IPR047863">
    <property type="entry name" value="Ribosomal_uS8_CS"/>
</dbReference>
<dbReference type="GO" id="GO:0006412">
    <property type="term" value="P:translation"/>
    <property type="evidence" value="ECO:0007669"/>
    <property type="project" value="UniProtKB-UniRule"/>
</dbReference>
<evidence type="ECO:0000313" key="10">
    <source>
        <dbReference type="EMBL" id="AII13973.1"/>
    </source>
</evidence>
<dbReference type="HAMAP" id="MF_01302_B">
    <property type="entry name" value="Ribosomal_uS8_B"/>
    <property type="match status" value="1"/>
</dbReference>
<organism evidence="10 11">
    <name type="scientific">Campylobacter iguaniorum</name>
    <dbReference type="NCBI Taxonomy" id="1244531"/>
    <lineage>
        <taxon>Bacteria</taxon>
        <taxon>Pseudomonadati</taxon>
        <taxon>Campylobacterota</taxon>
        <taxon>Epsilonproteobacteria</taxon>
        <taxon>Campylobacterales</taxon>
        <taxon>Campylobacteraceae</taxon>
        <taxon>Campylobacter</taxon>
    </lineage>
</organism>
<accession>A0A076F8F6</accession>
<keyword evidence="11" id="KW-1185">Reference proteome</keyword>
<keyword evidence="4 8" id="KW-0689">Ribosomal protein</keyword>
<evidence type="ECO:0000256" key="1">
    <source>
        <dbReference type="ARBA" id="ARBA00006471"/>
    </source>
</evidence>
<evidence type="ECO:0000256" key="5">
    <source>
        <dbReference type="ARBA" id="ARBA00023274"/>
    </source>
</evidence>
<dbReference type="OrthoDB" id="9802617at2"/>
<comment type="function">
    <text evidence="8">One of the primary rRNA binding proteins, it binds directly to 16S rRNA central domain where it helps coordinate assembly of the platform of the 30S subunit.</text>
</comment>
<protein>
    <recommendedName>
        <fullName evidence="6 8">Small ribosomal subunit protein uS8</fullName>
    </recommendedName>
</protein>
<dbReference type="NCBIfam" id="NF001109">
    <property type="entry name" value="PRK00136.1"/>
    <property type="match status" value="1"/>
</dbReference>
<dbReference type="Gene3D" id="3.30.1370.30">
    <property type="match status" value="1"/>
</dbReference>
<keyword evidence="2 8" id="KW-0699">rRNA-binding</keyword>
<dbReference type="GO" id="GO:0005840">
    <property type="term" value="C:ribosome"/>
    <property type="evidence" value="ECO:0007669"/>
    <property type="project" value="UniProtKB-KW"/>
</dbReference>
<evidence type="ECO:0000256" key="8">
    <source>
        <dbReference type="HAMAP-Rule" id="MF_01302"/>
    </source>
</evidence>
<dbReference type="HOGENOM" id="CLU_098428_0_2_7"/>
<dbReference type="InterPro" id="IPR035987">
    <property type="entry name" value="Ribosomal_uS8_sf"/>
</dbReference>
<gene>
    <name evidence="8 10" type="primary">rpsH</name>
    <name evidence="10" type="ORF">CIG1485E_0094</name>
</gene>
<dbReference type="SUPFAM" id="SSF56047">
    <property type="entry name" value="Ribosomal protein S8"/>
    <property type="match status" value="1"/>
</dbReference>
<dbReference type="PATRIC" id="fig|1244531.5.peg.102"/>